<name>A0ABD2WHU0_9HYME</name>
<gene>
    <name evidence="1" type="ORF">TKK_013018</name>
</gene>
<keyword evidence="2" id="KW-1185">Reference proteome</keyword>
<sequence>MHHSSSYTVTPVVRRVHLNLLNCFWSNARALNSSPQERRDRGLAAKRGDLNLPVNEDGLTALHVVCDRECDEVSAKMVFEICKDHGLQTIHLDAWVRWKVEKRRESESSRGQRIFGCTHDMRRRQGREQVGNDALGGIAYDAANHRRQPVQIDALDNLCQTTFNLLCSPATSERWNCYRETAQIRIWLAVSRMDLLLCTS</sequence>
<proteinExistence type="predicted"/>
<dbReference type="Proteomes" id="UP001627154">
    <property type="component" value="Unassembled WGS sequence"/>
</dbReference>
<evidence type="ECO:0000313" key="1">
    <source>
        <dbReference type="EMBL" id="KAL3392496.1"/>
    </source>
</evidence>
<accession>A0ABD2WHU0</accession>
<protein>
    <submittedName>
        <fullName evidence="1">Uncharacterized protein</fullName>
    </submittedName>
</protein>
<dbReference type="EMBL" id="JBJJXI010000104">
    <property type="protein sequence ID" value="KAL3392496.1"/>
    <property type="molecule type" value="Genomic_DNA"/>
</dbReference>
<evidence type="ECO:0000313" key="2">
    <source>
        <dbReference type="Proteomes" id="UP001627154"/>
    </source>
</evidence>
<organism evidence="1 2">
    <name type="scientific">Trichogramma kaykai</name>
    <dbReference type="NCBI Taxonomy" id="54128"/>
    <lineage>
        <taxon>Eukaryota</taxon>
        <taxon>Metazoa</taxon>
        <taxon>Ecdysozoa</taxon>
        <taxon>Arthropoda</taxon>
        <taxon>Hexapoda</taxon>
        <taxon>Insecta</taxon>
        <taxon>Pterygota</taxon>
        <taxon>Neoptera</taxon>
        <taxon>Endopterygota</taxon>
        <taxon>Hymenoptera</taxon>
        <taxon>Apocrita</taxon>
        <taxon>Proctotrupomorpha</taxon>
        <taxon>Chalcidoidea</taxon>
        <taxon>Trichogrammatidae</taxon>
        <taxon>Trichogramma</taxon>
    </lineage>
</organism>
<reference evidence="1 2" key="1">
    <citation type="journal article" date="2024" name="bioRxiv">
        <title>A reference genome for Trichogramma kaykai: A tiny desert-dwelling parasitoid wasp with competing sex-ratio distorters.</title>
        <authorList>
            <person name="Culotta J."/>
            <person name="Lindsey A.R."/>
        </authorList>
    </citation>
    <scope>NUCLEOTIDE SEQUENCE [LARGE SCALE GENOMIC DNA]</scope>
    <source>
        <strain evidence="1 2">KSX58</strain>
    </source>
</reference>
<dbReference type="AlphaFoldDB" id="A0ABD2WHU0"/>
<comment type="caution">
    <text evidence="1">The sequence shown here is derived from an EMBL/GenBank/DDBJ whole genome shotgun (WGS) entry which is preliminary data.</text>
</comment>